<evidence type="ECO:0008006" key="3">
    <source>
        <dbReference type="Google" id="ProtNLM"/>
    </source>
</evidence>
<reference evidence="1 2" key="1">
    <citation type="journal article" date="2023" name="Nucleic Acids Res.">
        <title>The hologenome of Daphnia magna reveals possible DNA methylation and microbiome-mediated evolution of the host genome.</title>
        <authorList>
            <person name="Chaturvedi A."/>
            <person name="Li X."/>
            <person name="Dhandapani V."/>
            <person name="Marshall H."/>
            <person name="Kissane S."/>
            <person name="Cuenca-Cambronero M."/>
            <person name="Asole G."/>
            <person name="Calvet F."/>
            <person name="Ruiz-Romero M."/>
            <person name="Marangio P."/>
            <person name="Guigo R."/>
            <person name="Rago D."/>
            <person name="Mirbahai L."/>
            <person name="Eastwood N."/>
            <person name="Colbourne J.K."/>
            <person name="Zhou J."/>
            <person name="Mallon E."/>
            <person name="Orsini L."/>
        </authorList>
    </citation>
    <scope>NUCLEOTIDE SEQUENCE [LARGE SCALE GENOMIC DNA]</scope>
    <source>
        <strain evidence="1">LRV0_1</strain>
    </source>
</reference>
<proteinExistence type="predicted"/>
<dbReference type="Proteomes" id="UP001234178">
    <property type="component" value="Unassembled WGS sequence"/>
</dbReference>
<organism evidence="1 2">
    <name type="scientific">Daphnia magna</name>
    <dbReference type="NCBI Taxonomy" id="35525"/>
    <lineage>
        <taxon>Eukaryota</taxon>
        <taxon>Metazoa</taxon>
        <taxon>Ecdysozoa</taxon>
        <taxon>Arthropoda</taxon>
        <taxon>Crustacea</taxon>
        <taxon>Branchiopoda</taxon>
        <taxon>Diplostraca</taxon>
        <taxon>Cladocera</taxon>
        <taxon>Anomopoda</taxon>
        <taxon>Daphniidae</taxon>
        <taxon>Daphnia</taxon>
    </lineage>
</organism>
<dbReference type="EMBL" id="JAOYFB010000003">
    <property type="protein sequence ID" value="KAK4009478.1"/>
    <property type="molecule type" value="Genomic_DNA"/>
</dbReference>
<evidence type="ECO:0000313" key="1">
    <source>
        <dbReference type="EMBL" id="KAK4009478.1"/>
    </source>
</evidence>
<comment type="caution">
    <text evidence="1">The sequence shown here is derived from an EMBL/GenBank/DDBJ whole genome shotgun (WGS) entry which is preliminary data.</text>
</comment>
<evidence type="ECO:0000313" key="2">
    <source>
        <dbReference type="Proteomes" id="UP001234178"/>
    </source>
</evidence>
<keyword evidence="2" id="KW-1185">Reference proteome</keyword>
<protein>
    <recommendedName>
        <fullName evidence="3">DUF4258 domain-containing protein</fullName>
    </recommendedName>
</protein>
<sequence length="96" mass="10790">MGLPPETEFLNQRYNGKPLQQRSVKLEKLGITDLLLYYGAGPDIEEDGQTIAHRSAAEKNQLLIRILSLGETQLMVTIAYGNENVANYLWISLNVE</sequence>
<name>A0ABQ9Z991_9CRUS</name>
<accession>A0ABQ9Z991</accession>
<gene>
    <name evidence="1" type="ORF">OUZ56_018590</name>
</gene>